<evidence type="ECO:0000313" key="2">
    <source>
        <dbReference type="EMBL" id="HHJ80327.1"/>
    </source>
</evidence>
<protein>
    <submittedName>
        <fullName evidence="2">HPr(Ser) kinase/phosphatase</fullName>
    </submittedName>
</protein>
<sequence>MNRQMRSQPGVMLQVFGQGVLLQGDSGVGKTDLALELVDRAHHLVADDAVEFVVEHDRLFGRCRASFDGFLEVHGLGLVSLTRLYGAQAVLEQAALDLVLRLENTVVDNYDRLQPVQQPWSL</sequence>
<dbReference type="PANTHER" id="PTHR30305">
    <property type="entry name" value="PROTEIN YJDM-RELATED"/>
    <property type="match status" value="1"/>
</dbReference>
<dbReference type="InterPro" id="IPR027417">
    <property type="entry name" value="P-loop_NTPase"/>
</dbReference>
<reference evidence="2" key="1">
    <citation type="journal article" date="2020" name="mSystems">
        <title>Genome- and Community-Level Interaction Insights into Carbon Utilization and Element Cycling Functions of Hydrothermarchaeota in Hydrothermal Sediment.</title>
        <authorList>
            <person name="Zhou Z."/>
            <person name="Liu Y."/>
            <person name="Xu W."/>
            <person name="Pan J."/>
            <person name="Luo Z.H."/>
            <person name="Li M."/>
        </authorList>
    </citation>
    <scope>NUCLEOTIDE SEQUENCE [LARGE SCALE GENOMIC DNA]</scope>
    <source>
        <strain evidence="2">HyVt-505</strain>
    </source>
</reference>
<dbReference type="GO" id="GO:0006109">
    <property type="term" value="P:regulation of carbohydrate metabolic process"/>
    <property type="evidence" value="ECO:0007669"/>
    <property type="project" value="InterPro"/>
</dbReference>
<dbReference type="GO" id="GO:0000155">
    <property type="term" value="F:phosphorelay sensor kinase activity"/>
    <property type="evidence" value="ECO:0007669"/>
    <property type="project" value="InterPro"/>
</dbReference>
<evidence type="ECO:0000259" key="1">
    <source>
        <dbReference type="Pfam" id="PF07475"/>
    </source>
</evidence>
<name>A0A832J2X6_9GAMM</name>
<dbReference type="Gene3D" id="3.40.50.300">
    <property type="entry name" value="P-loop containing nucleotide triphosphate hydrolases"/>
    <property type="match status" value="1"/>
</dbReference>
<dbReference type="Proteomes" id="UP000885832">
    <property type="component" value="Unassembled WGS sequence"/>
</dbReference>
<dbReference type="InterPro" id="IPR025662">
    <property type="entry name" value="Sigma_54_int_dom_ATP-bd_1"/>
</dbReference>
<feature type="domain" description="HPr kinase/phosphorylase C-terminal" evidence="1">
    <location>
        <begin position="7"/>
        <end position="117"/>
    </location>
</feature>
<dbReference type="InterPro" id="IPR011104">
    <property type="entry name" value="Hpr_kin/Pase_C"/>
</dbReference>
<dbReference type="SUPFAM" id="SSF53795">
    <property type="entry name" value="PEP carboxykinase-like"/>
    <property type="match status" value="1"/>
</dbReference>
<dbReference type="EMBL" id="DRNF01000108">
    <property type="protein sequence ID" value="HHJ80327.1"/>
    <property type="molecule type" value="Genomic_DNA"/>
</dbReference>
<dbReference type="PANTHER" id="PTHR30305:SF1">
    <property type="entry name" value="HPR KINASE_PHOSPHORYLASE"/>
    <property type="match status" value="1"/>
</dbReference>
<dbReference type="AlphaFoldDB" id="A0A832J2X6"/>
<keyword evidence="2" id="KW-0808">Transferase</keyword>
<comment type="caution">
    <text evidence="2">The sequence shown here is derived from an EMBL/GenBank/DDBJ whole genome shotgun (WGS) entry which is preliminary data.</text>
</comment>
<proteinExistence type="predicted"/>
<dbReference type="PROSITE" id="PS00675">
    <property type="entry name" value="SIGMA54_INTERACT_1"/>
    <property type="match status" value="1"/>
</dbReference>
<accession>A0A832J2X6</accession>
<organism evidence="2">
    <name type="scientific">Candidatus Tenderia electrophaga</name>
    <dbReference type="NCBI Taxonomy" id="1748243"/>
    <lineage>
        <taxon>Bacteria</taxon>
        <taxon>Pseudomonadati</taxon>
        <taxon>Pseudomonadota</taxon>
        <taxon>Gammaproteobacteria</taxon>
        <taxon>Candidatus Tenderiales</taxon>
        <taxon>Candidatus Tenderiaceae</taxon>
        <taxon>Candidatus Tenderia</taxon>
    </lineage>
</organism>
<keyword evidence="2" id="KW-0418">Kinase</keyword>
<dbReference type="CDD" id="cd01918">
    <property type="entry name" value="HprK_C"/>
    <property type="match status" value="1"/>
</dbReference>
<dbReference type="Pfam" id="PF07475">
    <property type="entry name" value="Hpr_kinase_C"/>
    <property type="match status" value="1"/>
</dbReference>
<dbReference type="GO" id="GO:0005524">
    <property type="term" value="F:ATP binding"/>
    <property type="evidence" value="ECO:0007669"/>
    <property type="project" value="InterPro"/>
</dbReference>
<feature type="non-terminal residue" evidence="2">
    <location>
        <position position="122"/>
    </location>
</feature>
<gene>
    <name evidence="2" type="ORF">ENJ65_01690</name>
</gene>